<evidence type="ECO:0000256" key="1">
    <source>
        <dbReference type="SAM" id="MobiDB-lite"/>
    </source>
</evidence>
<dbReference type="Proteomes" id="UP000015106">
    <property type="component" value="Chromosome 7"/>
</dbReference>
<sequence>MLARAFALVRGKGTQCPPLNRFVQSSGALRRRFHTPPQQFYRRSSLSDCASQEQQPPQNYSTGTPPACSTMQNNSSAKENAADSCLEPTANDDTAEVNFDQRFAILSSIGECTNEDDLRTLLKKKTTPVCYVWCDPSPSMHITQGITMAINVNKLLEAGCKVKIFMANWFALTSYNVSLRKVIDVCSYNTEMWRTARMRLDEVELIRSSDEISRDLRRYWPLALKVARSTNLSEVTVCILSSKDKRPYYDEPKSLFSHEVFVTCMHSAAILSRDEADVWLLDIGQRVSNKVAELYREREAAMREDPHRPVVALFHGVLPSLLEYPENEMFRDPRWAIYMEDTEWEVGRAMRKAFPPGTVEGNPCLEYIRQIIFPLFGRF</sequence>
<evidence type="ECO:0000313" key="3">
    <source>
        <dbReference type="Proteomes" id="UP000015106"/>
    </source>
</evidence>
<reference evidence="3" key="1">
    <citation type="journal article" date="2013" name="Nature">
        <title>Draft genome of the wheat A-genome progenitor Triticum urartu.</title>
        <authorList>
            <person name="Ling H.Q."/>
            <person name="Zhao S."/>
            <person name="Liu D."/>
            <person name="Wang J."/>
            <person name="Sun H."/>
            <person name="Zhang C."/>
            <person name="Fan H."/>
            <person name="Li D."/>
            <person name="Dong L."/>
            <person name="Tao Y."/>
            <person name="Gao C."/>
            <person name="Wu H."/>
            <person name="Li Y."/>
            <person name="Cui Y."/>
            <person name="Guo X."/>
            <person name="Zheng S."/>
            <person name="Wang B."/>
            <person name="Yu K."/>
            <person name="Liang Q."/>
            <person name="Yang W."/>
            <person name="Lou X."/>
            <person name="Chen J."/>
            <person name="Feng M."/>
            <person name="Jian J."/>
            <person name="Zhang X."/>
            <person name="Luo G."/>
            <person name="Jiang Y."/>
            <person name="Liu J."/>
            <person name="Wang Z."/>
            <person name="Sha Y."/>
            <person name="Zhang B."/>
            <person name="Wu H."/>
            <person name="Tang D."/>
            <person name="Shen Q."/>
            <person name="Xue P."/>
            <person name="Zou S."/>
            <person name="Wang X."/>
            <person name="Liu X."/>
            <person name="Wang F."/>
            <person name="Yang Y."/>
            <person name="An X."/>
            <person name="Dong Z."/>
            <person name="Zhang K."/>
            <person name="Zhang X."/>
            <person name="Luo M.C."/>
            <person name="Dvorak J."/>
            <person name="Tong Y."/>
            <person name="Wang J."/>
            <person name="Yang H."/>
            <person name="Li Z."/>
            <person name="Wang D."/>
            <person name="Zhang A."/>
            <person name="Wang J."/>
        </authorList>
    </citation>
    <scope>NUCLEOTIDE SEQUENCE</scope>
    <source>
        <strain evidence="3">cv. G1812</strain>
    </source>
</reference>
<dbReference type="GO" id="GO:0006437">
    <property type="term" value="P:tyrosyl-tRNA aminoacylation"/>
    <property type="evidence" value="ECO:0007669"/>
    <property type="project" value="TreeGrafter"/>
</dbReference>
<dbReference type="Gene3D" id="3.40.50.620">
    <property type="entry name" value="HUPs"/>
    <property type="match status" value="2"/>
</dbReference>
<dbReference type="GO" id="GO:0005737">
    <property type="term" value="C:cytoplasm"/>
    <property type="evidence" value="ECO:0007669"/>
    <property type="project" value="TreeGrafter"/>
</dbReference>
<feature type="region of interest" description="Disordered" evidence="1">
    <location>
        <begin position="44"/>
        <end position="74"/>
    </location>
</feature>
<dbReference type="EnsemblPlants" id="TuG1812G0700005082.01.T01">
    <property type="protein sequence ID" value="TuG1812G0700005082.01.T01"/>
    <property type="gene ID" value="TuG1812G0700005082.01"/>
</dbReference>
<dbReference type="PANTHER" id="PTHR46264">
    <property type="entry name" value="TYROSINE-TRNA LIGASE"/>
    <property type="match status" value="1"/>
</dbReference>
<dbReference type="PANTHER" id="PTHR46264:SF7">
    <property type="entry name" value="TYROSINE--TRNA LIGASE"/>
    <property type="match status" value="1"/>
</dbReference>
<dbReference type="SUPFAM" id="SSF52374">
    <property type="entry name" value="Nucleotidylyl transferase"/>
    <property type="match status" value="1"/>
</dbReference>
<dbReference type="AlphaFoldDB" id="A0A8R7V672"/>
<evidence type="ECO:0008006" key="4">
    <source>
        <dbReference type="Google" id="ProtNLM"/>
    </source>
</evidence>
<name>A0A8R7V672_TRIUA</name>
<proteinExistence type="predicted"/>
<organism evidence="2 3">
    <name type="scientific">Triticum urartu</name>
    <name type="common">Red wild einkorn</name>
    <name type="synonym">Crithodium urartu</name>
    <dbReference type="NCBI Taxonomy" id="4572"/>
    <lineage>
        <taxon>Eukaryota</taxon>
        <taxon>Viridiplantae</taxon>
        <taxon>Streptophyta</taxon>
        <taxon>Embryophyta</taxon>
        <taxon>Tracheophyta</taxon>
        <taxon>Spermatophyta</taxon>
        <taxon>Magnoliopsida</taxon>
        <taxon>Liliopsida</taxon>
        <taxon>Poales</taxon>
        <taxon>Poaceae</taxon>
        <taxon>BOP clade</taxon>
        <taxon>Pooideae</taxon>
        <taxon>Triticodae</taxon>
        <taxon>Triticeae</taxon>
        <taxon>Triticinae</taxon>
        <taxon>Triticum</taxon>
    </lineage>
</organism>
<keyword evidence="3" id="KW-1185">Reference proteome</keyword>
<evidence type="ECO:0000313" key="2">
    <source>
        <dbReference type="EnsemblPlants" id="TuG1812G0700005082.01.T01"/>
    </source>
</evidence>
<dbReference type="Gramene" id="TuG1812G0700005082.01.T01">
    <property type="protein sequence ID" value="TuG1812G0700005082.01.T01"/>
    <property type="gene ID" value="TuG1812G0700005082.01"/>
</dbReference>
<protein>
    <recommendedName>
        <fullName evidence="4">Tyrosine--tRNA ligase</fullName>
    </recommendedName>
</protein>
<dbReference type="InterPro" id="IPR014729">
    <property type="entry name" value="Rossmann-like_a/b/a_fold"/>
</dbReference>
<reference evidence="2" key="2">
    <citation type="submission" date="2018-03" db="EMBL/GenBank/DDBJ databases">
        <title>The Triticum urartu genome reveals the dynamic nature of wheat genome evolution.</title>
        <authorList>
            <person name="Ling H."/>
            <person name="Ma B."/>
            <person name="Shi X."/>
            <person name="Liu H."/>
            <person name="Dong L."/>
            <person name="Sun H."/>
            <person name="Cao Y."/>
            <person name="Gao Q."/>
            <person name="Zheng S."/>
            <person name="Li Y."/>
            <person name="Yu Y."/>
            <person name="Du H."/>
            <person name="Qi M."/>
            <person name="Li Y."/>
            <person name="Yu H."/>
            <person name="Cui Y."/>
            <person name="Wang N."/>
            <person name="Chen C."/>
            <person name="Wu H."/>
            <person name="Zhao Y."/>
            <person name="Zhang J."/>
            <person name="Li Y."/>
            <person name="Zhou W."/>
            <person name="Zhang B."/>
            <person name="Hu W."/>
            <person name="Eijk M."/>
            <person name="Tang J."/>
            <person name="Witsenboer H."/>
            <person name="Zhao S."/>
            <person name="Li Z."/>
            <person name="Zhang A."/>
            <person name="Wang D."/>
            <person name="Liang C."/>
        </authorList>
    </citation>
    <scope>NUCLEOTIDE SEQUENCE [LARGE SCALE GENOMIC DNA]</scope>
    <source>
        <strain evidence="2">cv. G1812</strain>
    </source>
</reference>
<accession>A0A8R7V672</accession>
<reference evidence="2" key="3">
    <citation type="submission" date="2022-06" db="UniProtKB">
        <authorList>
            <consortium name="EnsemblPlants"/>
        </authorList>
    </citation>
    <scope>IDENTIFICATION</scope>
</reference>
<dbReference type="GO" id="GO:0004831">
    <property type="term" value="F:tyrosine-tRNA ligase activity"/>
    <property type="evidence" value="ECO:0007669"/>
    <property type="project" value="TreeGrafter"/>
</dbReference>
<dbReference type="InterPro" id="IPR050489">
    <property type="entry name" value="Tyr-tRNA_synthase"/>
</dbReference>